<dbReference type="Gene3D" id="2.30.30.30">
    <property type="match status" value="1"/>
</dbReference>
<dbReference type="InterPro" id="IPR005824">
    <property type="entry name" value="KOW"/>
</dbReference>
<gene>
    <name evidence="2" type="ORF">S03H2_15864</name>
</gene>
<reference evidence="2" key="1">
    <citation type="journal article" date="2014" name="Front. Microbiol.">
        <title>High frequency of phylogenetically diverse reductive dehalogenase-homologous genes in deep subseafloor sedimentary metagenomes.</title>
        <authorList>
            <person name="Kawai M."/>
            <person name="Futagami T."/>
            <person name="Toyoda A."/>
            <person name="Takaki Y."/>
            <person name="Nishi S."/>
            <person name="Hori S."/>
            <person name="Arai W."/>
            <person name="Tsubouchi T."/>
            <person name="Morono Y."/>
            <person name="Uchiyama I."/>
            <person name="Ito T."/>
            <person name="Fujiyama A."/>
            <person name="Inagaki F."/>
            <person name="Takami H."/>
        </authorList>
    </citation>
    <scope>NUCLEOTIDE SEQUENCE</scope>
    <source>
        <strain evidence="2">Expedition CK06-06</strain>
    </source>
</reference>
<feature type="domain" description="KOW" evidence="1">
    <location>
        <begin position="5"/>
        <end position="32"/>
    </location>
</feature>
<accession>X1ESS7</accession>
<proteinExistence type="predicted"/>
<evidence type="ECO:0000259" key="1">
    <source>
        <dbReference type="SMART" id="SM00739"/>
    </source>
</evidence>
<dbReference type="GO" id="GO:0006412">
    <property type="term" value="P:translation"/>
    <property type="evidence" value="ECO:0007669"/>
    <property type="project" value="InterPro"/>
</dbReference>
<dbReference type="GO" id="GO:0003735">
    <property type="term" value="F:structural constituent of ribosome"/>
    <property type="evidence" value="ECO:0007669"/>
    <property type="project" value="InterPro"/>
</dbReference>
<dbReference type="PROSITE" id="PS01108">
    <property type="entry name" value="RIBOSOMAL_L24"/>
    <property type="match status" value="1"/>
</dbReference>
<name>X1ESS7_9ZZZZ</name>
<dbReference type="GO" id="GO:0005840">
    <property type="term" value="C:ribosome"/>
    <property type="evidence" value="ECO:0007669"/>
    <property type="project" value="InterPro"/>
</dbReference>
<comment type="caution">
    <text evidence="2">The sequence shown here is derived from an EMBL/GenBank/DDBJ whole genome shotgun (WGS) entry which is preliminary data.</text>
</comment>
<dbReference type="EMBL" id="BARU01008073">
    <property type="protein sequence ID" value="GAH36431.1"/>
    <property type="molecule type" value="Genomic_DNA"/>
</dbReference>
<organism evidence="2">
    <name type="scientific">marine sediment metagenome</name>
    <dbReference type="NCBI Taxonomy" id="412755"/>
    <lineage>
        <taxon>unclassified sequences</taxon>
        <taxon>metagenomes</taxon>
        <taxon>ecological metagenomes</taxon>
    </lineage>
</organism>
<dbReference type="InterPro" id="IPR014722">
    <property type="entry name" value="Rib_uL2_dom2"/>
</dbReference>
<evidence type="ECO:0000313" key="2">
    <source>
        <dbReference type="EMBL" id="GAH36431.1"/>
    </source>
</evidence>
<dbReference type="AlphaFoldDB" id="X1ESS7"/>
<dbReference type="InterPro" id="IPR005825">
    <property type="entry name" value="Ribosomal_uL24_CS"/>
</dbReference>
<dbReference type="InterPro" id="IPR008991">
    <property type="entry name" value="Translation_prot_SH3-like_sf"/>
</dbReference>
<protein>
    <recommendedName>
        <fullName evidence="1">KOW domain-containing protein</fullName>
    </recommendedName>
</protein>
<dbReference type="SMART" id="SM00739">
    <property type="entry name" value="KOW"/>
    <property type="match status" value="1"/>
</dbReference>
<sequence length="56" mass="6320">MNTITLKKNDVVVVIKGKDKGKTGKILKVIPGKRRAVVEKANFVKEFIRPDRSKNI</sequence>
<feature type="non-terminal residue" evidence="2">
    <location>
        <position position="56"/>
    </location>
</feature>
<dbReference type="SUPFAM" id="SSF50104">
    <property type="entry name" value="Translation proteins SH3-like domain"/>
    <property type="match status" value="1"/>
</dbReference>
<dbReference type="Pfam" id="PF00467">
    <property type="entry name" value="KOW"/>
    <property type="match status" value="1"/>
</dbReference>